<dbReference type="EMBL" id="QRBI01000243">
    <property type="protein sequence ID" value="RMB90819.1"/>
    <property type="molecule type" value="Genomic_DNA"/>
</dbReference>
<evidence type="ECO:0000313" key="2">
    <source>
        <dbReference type="Proteomes" id="UP000269221"/>
    </source>
</evidence>
<dbReference type="Proteomes" id="UP000269221">
    <property type="component" value="Unassembled WGS sequence"/>
</dbReference>
<proteinExistence type="predicted"/>
<keyword evidence="2" id="KW-1185">Reference proteome</keyword>
<dbReference type="OrthoDB" id="2914378at2759"/>
<name>A0A3M0IW82_HIRRU</name>
<evidence type="ECO:0000313" key="1">
    <source>
        <dbReference type="EMBL" id="RMB90819.1"/>
    </source>
</evidence>
<accession>A0A3M0IW82</accession>
<reference evidence="1 2" key="1">
    <citation type="submission" date="2018-07" db="EMBL/GenBank/DDBJ databases">
        <title>A high quality draft genome assembly of the barn swallow (H. rustica rustica).</title>
        <authorList>
            <person name="Formenti G."/>
            <person name="Chiara M."/>
            <person name="Poveda L."/>
            <person name="Francoijs K.-J."/>
            <person name="Bonisoli-Alquati A."/>
            <person name="Canova L."/>
            <person name="Gianfranceschi L."/>
            <person name="Horner D.S."/>
            <person name="Saino N."/>
        </authorList>
    </citation>
    <scope>NUCLEOTIDE SEQUENCE [LARGE SCALE GENOMIC DNA]</scope>
    <source>
        <strain evidence="1">Chelidonia</strain>
        <tissue evidence="1">Blood</tissue>
    </source>
</reference>
<comment type="caution">
    <text evidence="1">The sequence shown here is derived from an EMBL/GenBank/DDBJ whole genome shotgun (WGS) entry which is preliminary data.</text>
</comment>
<dbReference type="AlphaFoldDB" id="A0A3M0IW82"/>
<organism evidence="1 2">
    <name type="scientific">Hirundo rustica rustica</name>
    <dbReference type="NCBI Taxonomy" id="333673"/>
    <lineage>
        <taxon>Eukaryota</taxon>
        <taxon>Metazoa</taxon>
        <taxon>Chordata</taxon>
        <taxon>Craniata</taxon>
        <taxon>Vertebrata</taxon>
        <taxon>Euteleostomi</taxon>
        <taxon>Archelosauria</taxon>
        <taxon>Archosauria</taxon>
        <taxon>Dinosauria</taxon>
        <taxon>Saurischia</taxon>
        <taxon>Theropoda</taxon>
        <taxon>Coelurosauria</taxon>
        <taxon>Aves</taxon>
        <taxon>Neognathae</taxon>
        <taxon>Neoaves</taxon>
        <taxon>Telluraves</taxon>
        <taxon>Australaves</taxon>
        <taxon>Passeriformes</taxon>
        <taxon>Sylvioidea</taxon>
        <taxon>Hirundinidae</taxon>
        <taxon>Hirundo</taxon>
    </lineage>
</organism>
<gene>
    <name evidence="1" type="ORF">DUI87_32743</name>
</gene>
<protein>
    <submittedName>
        <fullName evidence="1">Uncharacterized protein</fullName>
    </submittedName>
</protein>
<sequence length="107" mass="11789">MPSAIRDDRVVRASKGLIYVARAREEERKKKLHLAERKQSLQALDFPHSSQVNPREVKSSSILLAMDGSIRLPMDVPAPALIQVPVGIQEDMKTISQVSSQSGPLGM</sequence>